<dbReference type="Proteomes" id="UP001146120">
    <property type="component" value="Unassembled WGS sequence"/>
</dbReference>
<dbReference type="GO" id="GO:0042626">
    <property type="term" value="F:ATPase-coupled transmembrane transporter activity"/>
    <property type="evidence" value="ECO:0007669"/>
    <property type="project" value="TreeGrafter"/>
</dbReference>
<protein>
    <recommendedName>
        <fullName evidence="14">ABC transporter domain-containing protein</fullName>
    </recommendedName>
</protein>
<dbReference type="Gene3D" id="1.20.1560.10">
    <property type="entry name" value="ABC transporter type 1, transmembrane domain"/>
    <property type="match status" value="1"/>
</dbReference>
<dbReference type="GO" id="GO:0005524">
    <property type="term" value="F:ATP binding"/>
    <property type="evidence" value="ECO:0007669"/>
    <property type="project" value="UniProtKB-KW"/>
</dbReference>
<dbReference type="Gene3D" id="3.40.50.300">
    <property type="entry name" value="P-loop containing nucleotide triphosphate hydrolases"/>
    <property type="match status" value="2"/>
</dbReference>
<feature type="region of interest" description="Disordered" evidence="12">
    <location>
        <begin position="416"/>
        <end position="435"/>
    </location>
</feature>
<evidence type="ECO:0000313" key="16">
    <source>
        <dbReference type="Proteomes" id="UP001146120"/>
    </source>
</evidence>
<dbReference type="InterPro" id="IPR036640">
    <property type="entry name" value="ABC1_TM_sf"/>
</dbReference>
<dbReference type="InterPro" id="IPR027417">
    <property type="entry name" value="P-loop_NTPase"/>
</dbReference>
<dbReference type="PANTHER" id="PTHR24223">
    <property type="entry name" value="ATP-BINDING CASSETTE SUB-FAMILY C"/>
    <property type="match status" value="1"/>
</dbReference>
<keyword evidence="9 13" id="KW-1133">Transmembrane helix</keyword>
<feature type="transmembrane region" description="Helical" evidence="13">
    <location>
        <begin position="674"/>
        <end position="699"/>
    </location>
</feature>
<evidence type="ECO:0000313" key="15">
    <source>
        <dbReference type="EMBL" id="DAZ99743.1"/>
    </source>
</evidence>
<organism evidence="15 16">
    <name type="scientific">Lagenidium giganteum</name>
    <dbReference type="NCBI Taxonomy" id="4803"/>
    <lineage>
        <taxon>Eukaryota</taxon>
        <taxon>Sar</taxon>
        <taxon>Stramenopiles</taxon>
        <taxon>Oomycota</taxon>
        <taxon>Peronosporomycetes</taxon>
        <taxon>Pythiales</taxon>
        <taxon>Pythiaceae</taxon>
    </lineage>
</organism>
<evidence type="ECO:0000259" key="14">
    <source>
        <dbReference type="PROSITE" id="PS50893"/>
    </source>
</evidence>
<dbReference type="CDD" id="cd03244">
    <property type="entry name" value="ABCC_MRP_domain2"/>
    <property type="match status" value="1"/>
</dbReference>
<feature type="domain" description="ABC transporter" evidence="14">
    <location>
        <begin position="864"/>
        <end position="1101"/>
    </location>
</feature>
<accession>A0AAV2Z2V8</accession>
<feature type="transmembrane region" description="Helical" evidence="13">
    <location>
        <begin position="122"/>
        <end position="146"/>
    </location>
</feature>
<dbReference type="GO" id="GO:0005774">
    <property type="term" value="C:vacuolar membrane"/>
    <property type="evidence" value="ECO:0007669"/>
    <property type="project" value="UniProtKB-SubCell"/>
</dbReference>
<sequence>MAMGAGHGDYGSVGAAASLPLPLPLRSTTLAAHPEHTSSWFSWLFMLFNEELFRQKHRPPAPWRRLFTRHCARIASIDDVVPLPLEWQCAAAKDELSAALEASNGDVMAAALRMKDSEVLHAHAWSLASAVFYVAYAMALLELLAVVTRYGDSEIDGVRVAALGCCVIAAQVAEVVARQHRVLSSLHLKVRVAGGLCLMVMERAVRHPWIQLVGDESDVPPGIYIHDLHTQIDRSWLTIECTRDIMGDVVKLTANWLLLEWFVGHHAGSLVIMTAVFWIGLTSALARLRWRGRERLEMAHLNTFRALNEFYKWAFPIKLYGWESKMLERILDLRGDEERARVASLPLDMAPYIPWTTNCLTIVVVLVVLWAQHIKLTANCVFAIALFAQPVQVNVQSLFAQLQTLPPDNALDQFLTPTKPPVKQRNRSSPKPHLRNTQESVVVQNAVVCVKQRLLFVNISFEIERGELAILYGPAGAGKSTILRILSGEVTITSGSLMVPTQWRVAYCVQEHWLQTGTIRSNILFGSPFDQVKYQRVLNACGLLEDLERLVGGDSTFVGPQGANLSGGQKARVALARACYADADLYLLDCTLDCVDPLVQQEVFDKCVCNLLRDKTVVMVTQSPELASSDWADRRLEIGATSVLEIVRKKRQGMQWLSHFHLTLRSTTEMVGRIGLMVWAGGSGAIVLLAIAISDWWYLANHVTSRDVMRTAGSVFVQHEDWLLEVSRGLSCIRPLGKTAQDGVLQQYSEFVNAMMVLNYSMVAHNGYILVRFAIAAAWPLLIVVYVAVVASSVEPSMFGLLLYCAVTLRWSAIFLSTGLSNPSCDLISVREMDRLTSLATQLSEENTTLTNDPPDTWPSEGEVRFDNVTFTYPSQIVKPTPVLRNVSFVVKAGEKIGLVGRTGSGKTSVAMALFRIHEVTSGRIVVDGLDTRLLGLQELRRRLSIIPQSPVFYRCSVRSYLDPFGDFDDADLWRVLQTAGLAGSGVGLVTSLDDMLAEDGVNWSVGERQLLSLARSLLKPSKVLVLDEAFSSLEQERDDAVLGIVNREFVSSTVFLITHRMDQVLGFDRILVMDNGRAVEMGSVEELLSNPDSRFYELLESSPLTK</sequence>
<feature type="transmembrane region" description="Helical" evidence="13">
    <location>
        <begin position="267"/>
        <end position="288"/>
    </location>
</feature>
<dbReference type="SUPFAM" id="SSF52540">
    <property type="entry name" value="P-loop containing nucleoside triphosphate hydrolases"/>
    <property type="match status" value="2"/>
</dbReference>
<keyword evidence="10 13" id="KW-0472">Membrane</keyword>
<evidence type="ECO:0000256" key="2">
    <source>
        <dbReference type="ARBA" id="ARBA00004651"/>
    </source>
</evidence>
<keyword evidence="11" id="KW-0325">Glycoprotein</keyword>
<keyword evidence="7" id="KW-0547">Nucleotide-binding</keyword>
<dbReference type="PANTHER" id="PTHR24223:SF443">
    <property type="entry name" value="MULTIDRUG-RESISTANCE LIKE PROTEIN 1, ISOFORM I"/>
    <property type="match status" value="1"/>
</dbReference>
<evidence type="ECO:0000256" key="1">
    <source>
        <dbReference type="ARBA" id="ARBA00004128"/>
    </source>
</evidence>
<keyword evidence="3" id="KW-0813">Transport</keyword>
<keyword evidence="6" id="KW-0677">Repeat</keyword>
<feature type="domain" description="ABC transporter" evidence="14">
    <location>
        <begin position="441"/>
        <end position="665"/>
    </location>
</feature>
<feature type="compositionally biased region" description="Basic residues" evidence="12">
    <location>
        <begin position="422"/>
        <end position="434"/>
    </location>
</feature>
<evidence type="ECO:0000256" key="12">
    <source>
        <dbReference type="SAM" id="MobiDB-lite"/>
    </source>
</evidence>
<dbReference type="SMART" id="SM00382">
    <property type="entry name" value="AAA"/>
    <property type="match status" value="2"/>
</dbReference>
<name>A0AAV2Z2V8_9STRA</name>
<comment type="subcellular location">
    <subcellularLocation>
        <location evidence="2">Cell membrane</location>
        <topology evidence="2">Multi-pass membrane protein</topology>
    </subcellularLocation>
    <subcellularLocation>
        <location evidence="1">Vacuole membrane</location>
        <topology evidence="1">Multi-pass membrane protein</topology>
    </subcellularLocation>
</comment>
<dbReference type="InterPro" id="IPR003593">
    <property type="entry name" value="AAA+_ATPase"/>
</dbReference>
<keyword evidence="5 13" id="KW-0812">Transmembrane</keyword>
<feature type="transmembrane region" description="Helical" evidence="13">
    <location>
        <begin position="769"/>
        <end position="789"/>
    </location>
</feature>
<keyword evidence="8" id="KW-0067">ATP-binding</keyword>
<evidence type="ECO:0000256" key="11">
    <source>
        <dbReference type="ARBA" id="ARBA00023180"/>
    </source>
</evidence>
<keyword evidence="16" id="KW-1185">Reference proteome</keyword>
<dbReference type="PROSITE" id="PS50893">
    <property type="entry name" value="ABC_TRANSPORTER_2"/>
    <property type="match status" value="2"/>
</dbReference>
<dbReference type="FunFam" id="3.40.50.300:FF:002145">
    <property type="entry name" value="ABC transporter (MsbA subfamily)"/>
    <property type="match status" value="1"/>
</dbReference>
<evidence type="ECO:0000256" key="9">
    <source>
        <dbReference type="ARBA" id="ARBA00022989"/>
    </source>
</evidence>
<evidence type="ECO:0000256" key="3">
    <source>
        <dbReference type="ARBA" id="ARBA00022448"/>
    </source>
</evidence>
<dbReference type="InterPro" id="IPR003439">
    <property type="entry name" value="ABC_transporter-like_ATP-bd"/>
</dbReference>
<evidence type="ECO:0000256" key="10">
    <source>
        <dbReference type="ARBA" id="ARBA00023136"/>
    </source>
</evidence>
<reference evidence="15" key="1">
    <citation type="submission" date="2022-11" db="EMBL/GenBank/DDBJ databases">
        <authorList>
            <person name="Morgan W.R."/>
            <person name="Tartar A."/>
        </authorList>
    </citation>
    <scope>NUCLEOTIDE SEQUENCE</scope>
    <source>
        <strain evidence="15">ARSEF 373</strain>
    </source>
</reference>
<keyword evidence="4" id="KW-1003">Cell membrane</keyword>
<gene>
    <name evidence="15" type="ORF">N0F65_003530</name>
</gene>
<evidence type="ECO:0000256" key="7">
    <source>
        <dbReference type="ARBA" id="ARBA00022741"/>
    </source>
</evidence>
<dbReference type="InterPro" id="IPR050173">
    <property type="entry name" value="ABC_transporter_C-like"/>
</dbReference>
<dbReference type="AlphaFoldDB" id="A0AAV2Z2V8"/>
<dbReference type="Pfam" id="PF00005">
    <property type="entry name" value="ABC_tran"/>
    <property type="match status" value="2"/>
</dbReference>
<evidence type="ECO:0000256" key="8">
    <source>
        <dbReference type="ARBA" id="ARBA00022840"/>
    </source>
</evidence>
<evidence type="ECO:0000256" key="4">
    <source>
        <dbReference type="ARBA" id="ARBA00022475"/>
    </source>
</evidence>
<evidence type="ECO:0000256" key="5">
    <source>
        <dbReference type="ARBA" id="ARBA00022692"/>
    </source>
</evidence>
<evidence type="ECO:0000256" key="6">
    <source>
        <dbReference type="ARBA" id="ARBA00022737"/>
    </source>
</evidence>
<comment type="caution">
    <text evidence="15">The sequence shown here is derived from an EMBL/GenBank/DDBJ whole genome shotgun (WGS) entry which is preliminary data.</text>
</comment>
<dbReference type="EMBL" id="DAKRPA010000077">
    <property type="protein sequence ID" value="DAZ99743.1"/>
    <property type="molecule type" value="Genomic_DNA"/>
</dbReference>
<dbReference type="SUPFAM" id="SSF90123">
    <property type="entry name" value="ABC transporter transmembrane region"/>
    <property type="match status" value="1"/>
</dbReference>
<reference evidence="15" key="2">
    <citation type="journal article" date="2023" name="Microbiol Resour">
        <title>Decontamination and Annotation of the Draft Genome Sequence of the Oomycete Lagenidium giganteum ARSEF 373.</title>
        <authorList>
            <person name="Morgan W.R."/>
            <person name="Tartar A."/>
        </authorList>
    </citation>
    <scope>NUCLEOTIDE SEQUENCE</scope>
    <source>
        <strain evidence="15">ARSEF 373</strain>
    </source>
</reference>
<proteinExistence type="predicted"/>
<dbReference type="GO" id="GO:0005886">
    <property type="term" value="C:plasma membrane"/>
    <property type="evidence" value="ECO:0007669"/>
    <property type="project" value="UniProtKB-SubCell"/>
</dbReference>
<dbReference type="GO" id="GO:0016887">
    <property type="term" value="F:ATP hydrolysis activity"/>
    <property type="evidence" value="ECO:0007669"/>
    <property type="project" value="InterPro"/>
</dbReference>
<evidence type="ECO:0000256" key="13">
    <source>
        <dbReference type="SAM" id="Phobius"/>
    </source>
</evidence>